<feature type="transmembrane region" description="Helical" evidence="1">
    <location>
        <begin position="73"/>
        <end position="91"/>
    </location>
</feature>
<dbReference type="AlphaFoldDB" id="A0A1H1WQ17"/>
<gene>
    <name evidence="2" type="ORF">SAMN05216490_2249</name>
</gene>
<evidence type="ECO:0000313" key="3">
    <source>
        <dbReference type="Proteomes" id="UP000199679"/>
    </source>
</evidence>
<proteinExistence type="predicted"/>
<accession>A0A1H1WQ17</accession>
<evidence type="ECO:0000313" key="2">
    <source>
        <dbReference type="EMBL" id="SDS99174.1"/>
    </source>
</evidence>
<evidence type="ECO:0000256" key="1">
    <source>
        <dbReference type="SAM" id="Phobius"/>
    </source>
</evidence>
<dbReference type="OrthoDB" id="1359778at2"/>
<keyword evidence="3" id="KW-1185">Reference proteome</keyword>
<sequence length="118" mass="13928">MQQNNLVPRNRIVLYYQGYCKKCQILSKMVVLMSFNFIKRIPLEVDDSIKLFFDDYPKAKGYPILFLGSRPVYNYWVFPAVPFAIVLSWFYTVRSMVLSERAAPLPKSKNQYPPFFPN</sequence>
<keyword evidence="1" id="KW-0812">Transmembrane</keyword>
<evidence type="ECO:0008006" key="4">
    <source>
        <dbReference type="Google" id="ProtNLM"/>
    </source>
</evidence>
<keyword evidence="1" id="KW-0472">Membrane</keyword>
<organism evidence="2 3">
    <name type="scientific">Mucilaginibacter mallensis</name>
    <dbReference type="NCBI Taxonomy" id="652787"/>
    <lineage>
        <taxon>Bacteria</taxon>
        <taxon>Pseudomonadati</taxon>
        <taxon>Bacteroidota</taxon>
        <taxon>Sphingobacteriia</taxon>
        <taxon>Sphingobacteriales</taxon>
        <taxon>Sphingobacteriaceae</taxon>
        <taxon>Mucilaginibacter</taxon>
    </lineage>
</organism>
<dbReference type="STRING" id="652787.SAMN05216490_2249"/>
<keyword evidence="1" id="KW-1133">Transmembrane helix</keyword>
<dbReference type="RefSeq" id="WP_091372424.1">
    <property type="nucleotide sequence ID" value="NZ_LT629740.1"/>
</dbReference>
<reference evidence="2 3" key="1">
    <citation type="submission" date="2016-10" db="EMBL/GenBank/DDBJ databases">
        <authorList>
            <person name="de Groot N.N."/>
        </authorList>
    </citation>
    <scope>NUCLEOTIDE SEQUENCE [LARGE SCALE GENOMIC DNA]</scope>
    <source>
        <strain evidence="2 3">MP1X4</strain>
    </source>
</reference>
<dbReference type="Proteomes" id="UP000199679">
    <property type="component" value="Chromosome I"/>
</dbReference>
<dbReference type="EMBL" id="LT629740">
    <property type="protein sequence ID" value="SDS99174.1"/>
    <property type="molecule type" value="Genomic_DNA"/>
</dbReference>
<protein>
    <recommendedName>
        <fullName evidence="4">Thioredoxin</fullName>
    </recommendedName>
</protein>
<name>A0A1H1WQ17_MUCMA</name>